<sequence length="335" mass="37413">MSFPPSRLRKGLATGLGALCLLAALGLVAEPVAPPQPPALGWLTDMRHAVGQLNYKGTVAYLKDKQVESFQLFHAVNGGKEQERLVSMNSPLREVVRDAQKVACYYPETKTVFIENKPSTRSVLLDIPDDLTQLSRDYRVELKGQEYVARRLSQVVDIAPLDAYRYARRIWIDTDSKLPLKFEILGEDGQAIEQMVFTSLDLEPSFASGDLSPSMPTDQFTRQTSQREALPLDSLHWELHDVPDGFQIVSYSHLQRPPNDRKVEHILLSDGFSSVSIYIEDQKSGPPKEHPKKIGTINAESVKIGDYLATVMGEVPAKTVEAIAHGLRHRDTEQP</sequence>
<evidence type="ECO:0000259" key="6">
    <source>
        <dbReference type="Pfam" id="PF03888"/>
    </source>
</evidence>
<dbReference type="PANTHER" id="PTHR38782">
    <property type="match status" value="1"/>
</dbReference>
<dbReference type="Pfam" id="PF17188">
    <property type="entry name" value="MucB_RseB_C"/>
    <property type="match status" value="1"/>
</dbReference>
<dbReference type="Gene3D" id="2.50.20.10">
    <property type="entry name" value="Lipoprotein localisation LolA/LolB/LppX"/>
    <property type="match status" value="1"/>
</dbReference>
<organism evidence="8 9">
    <name type="scientific">Methylomagnum ishizawai</name>
    <dbReference type="NCBI Taxonomy" id="1760988"/>
    <lineage>
        <taxon>Bacteria</taxon>
        <taxon>Pseudomonadati</taxon>
        <taxon>Pseudomonadota</taxon>
        <taxon>Gammaproteobacteria</taxon>
        <taxon>Methylococcales</taxon>
        <taxon>Methylococcaceae</taxon>
        <taxon>Methylomagnum</taxon>
    </lineage>
</organism>
<dbReference type="CDD" id="cd16327">
    <property type="entry name" value="RseB"/>
    <property type="match status" value="1"/>
</dbReference>
<evidence type="ECO:0000256" key="4">
    <source>
        <dbReference type="ARBA" id="ARBA00022764"/>
    </source>
</evidence>
<dbReference type="OrthoDB" id="7067274at2"/>
<dbReference type="InterPro" id="IPR038484">
    <property type="entry name" value="MucB/RseB_C_sf"/>
</dbReference>
<feature type="signal peptide" evidence="5">
    <location>
        <begin position="1"/>
        <end position="29"/>
    </location>
</feature>
<evidence type="ECO:0000313" key="9">
    <source>
        <dbReference type="Proteomes" id="UP000192923"/>
    </source>
</evidence>
<accession>A0A1Y6D0R6</accession>
<comment type="subcellular location">
    <subcellularLocation>
        <location evidence="1">Periplasm</location>
    </subcellularLocation>
</comment>
<evidence type="ECO:0000256" key="5">
    <source>
        <dbReference type="SAM" id="SignalP"/>
    </source>
</evidence>
<dbReference type="PIRSF" id="PIRSF005427">
    <property type="entry name" value="RseB"/>
    <property type="match status" value="1"/>
</dbReference>
<keyword evidence="4" id="KW-0574">Periplasm</keyword>
<evidence type="ECO:0000256" key="3">
    <source>
        <dbReference type="ARBA" id="ARBA00022729"/>
    </source>
</evidence>
<keyword evidence="3 5" id="KW-0732">Signal</keyword>
<evidence type="ECO:0000259" key="7">
    <source>
        <dbReference type="Pfam" id="PF17188"/>
    </source>
</evidence>
<dbReference type="PANTHER" id="PTHR38782:SF1">
    <property type="entry name" value="SIGMA-E FACTOR REGULATORY PROTEIN RSEB"/>
    <property type="match status" value="1"/>
</dbReference>
<comment type="similarity">
    <text evidence="2">Belongs to the RseB family.</text>
</comment>
<dbReference type="Proteomes" id="UP000192923">
    <property type="component" value="Unassembled WGS sequence"/>
</dbReference>
<evidence type="ECO:0000256" key="1">
    <source>
        <dbReference type="ARBA" id="ARBA00004418"/>
    </source>
</evidence>
<dbReference type="Pfam" id="PF03888">
    <property type="entry name" value="MucB_RseB"/>
    <property type="match status" value="1"/>
</dbReference>
<keyword evidence="9" id="KW-1185">Reference proteome</keyword>
<dbReference type="InterPro" id="IPR033436">
    <property type="entry name" value="MucB/RseB_C"/>
</dbReference>
<dbReference type="EMBL" id="FXAM01000001">
    <property type="protein sequence ID" value="SMF96201.1"/>
    <property type="molecule type" value="Genomic_DNA"/>
</dbReference>
<feature type="domain" description="MucB/RseB N-terminal" evidence="6">
    <location>
        <begin position="39"/>
        <end position="214"/>
    </location>
</feature>
<dbReference type="GO" id="GO:0030288">
    <property type="term" value="C:outer membrane-bounded periplasmic space"/>
    <property type="evidence" value="ECO:0007669"/>
    <property type="project" value="TreeGrafter"/>
</dbReference>
<evidence type="ECO:0000313" key="8">
    <source>
        <dbReference type="EMBL" id="SMF96201.1"/>
    </source>
</evidence>
<feature type="chain" id="PRO_5012938457" evidence="5">
    <location>
        <begin position="30"/>
        <end position="335"/>
    </location>
</feature>
<evidence type="ECO:0000256" key="2">
    <source>
        <dbReference type="ARBA" id="ARBA00008150"/>
    </source>
</evidence>
<reference evidence="8 9" key="1">
    <citation type="submission" date="2016-12" db="EMBL/GenBank/DDBJ databases">
        <authorList>
            <person name="Song W.-J."/>
            <person name="Kurnit D.M."/>
        </authorList>
    </citation>
    <scope>NUCLEOTIDE SEQUENCE [LARGE SCALE GENOMIC DNA]</scope>
    <source>
        <strain evidence="8 9">175</strain>
    </source>
</reference>
<gene>
    <name evidence="8" type="ORF">SAMN02949497_3591</name>
</gene>
<dbReference type="AlphaFoldDB" id="A0A1Y6D0R6"/>
<dbReference type="InterPro" id="IPR033434">
    <property type="entry name" value="MucB/RseB_N"/>
</dbReference>
<dbReference type="STRING" id="1760988.SAMN02949497_3591"/>
<feature type="domain" description="MucB/RseB C-terminal" evidence="7">
    <location>
        <begin position="234"/>
        <end position="327"/>
    </location>
</feature>
<dbReference type="GO" id="GO:0045152">
    <property type="term" value="F:antisigma factor binding"/>
    <property type="evidence" value="ECO:0007669"/>
    <property type="project" value="TreeGrafter"/>
</dbReference>
<dbReference type="GO" id="GO:0032885">
    <property type="term" value="P:regulation of polysaccharide biosynthetic process"/>
    <property type="evidence" value="ECO:0007669"/>
    <property type="project" value="TreeGrafter"/>
</dbReference>
<dbReference type="Gene3D" id="3.30.200.100">
    <property type="entry name" value="MucB/RseB, C-terminal domain"/>
    <property type="match status" value="1"/>
</dbReference>
<proteinExistence type="inferred from homology"/>
<protein>
    <submittedName>
        <fullName evidence="8">Sigma E regulatory protein, MucB/RseB</fullName>
    </submittedName>
</protein>
<name>A0A1Y6D0R6_9GAMM</name>
<dbReference type="RefSeq" id="WP_085215066.1">
    <property type="nucleotide sequence ID" value="NZ_FXAM01000001.1"/>
</dbReference>
<dbReference type="InterPro" id="IPR005588">
    <property type="entry name" value="MucB_RseB"/>
</dbReference>